<proteinExistence type="predicted"/>
<protein>
    <submittedName>
        <fullName evidence="2">Uncharacterized protein</fullName>
    </submittedName>
</protein>
<dbReference type="EMBL" id="KZ821219">
    <property type="protein sequence ID" value="PYH49408.1"/>
    <property type="molecule type" value="Genomic_DNA"/>
</dbReference>
<evidence type="ECO:0000256" key="1">
    <source>
        <dbReference type="SAM" id="MobiDB-lite"/>
    </source>
</evidence>
<dbReference type="Proteomes" id="UP000248349">
    <property type="component" value="Unassembled WGS sequence"/>
</dbReference>
<feature type="region of interest" description="Disordered" evidence="1">
    <location>
        <begin position="337"/>
        <end position="374"/>
    </location>
</feature>
<accession>A0A319ACN5</accession>
<evidence type="ECO:0000313" key="2">
    <source>
        <dbReference type="EMBL" id="PYH49408.1"/>
    </source>
</evidence>
<dbReference type="OrthoDB" id="4507478at2759"/>
<dbReference type="AlphaFoldDB" id="A0A319ACN5"/>
<reference evidence="2 3" key="1">
    <citation type="submission" date="2016-12" db="EMBL/GenBank/DDBJ databases">
        <title>The genomes of Aspergillus section Nigri reveals drivers in fungal speciation.</title>
        <authorList>
            <consortium name="DOE Joint Genome Institute"/>
            <person name="Vesth T.C."/>
            <person name="Nybo J."/>
            <person name="Theobald S."/>
            <person name="Brandl J."/>
            <person name="Frisvad J.C."/>
            <person name="Nielsen K.F."/>
            <person name="Lyhne E.K."/>
            <person name="Kogle M.E."/>
            <person name="Kuo A."/>
            <person name="Riley R."/>
            <person name="Clum A."/>
            <person name="Nolan M."/>
            <person name="Lipzen A."/>
            <person name="Salamov A."/>
            <person name="Henrissat B."/>
            <person name="Wiebenga A."/>
            <person name="De Vries R.P."/>
            <person name="Grigoriev I.V."/>
            <person name="Mortensen U.H."/>
            <person name="Andersen M.R."/>
            <person name="Baker S.E."/>
        </authorList>
    </citation>
    <scope>NUCLEOTIDE SEQUENCE [LARGE SCALE GENOMIC DNA]</scope>
    <source>
        <strain evidence="2 3">JOP 1030-1</strain>
    </source>
</reference>
<feature type="compositionally biased region" description="Basic and acidic residues" evidence="1">
    <location>
        <begin position="339"/>
        <end position="351"/>
    </location>
</feature>
<dbReference type="GeneID" id="37075267"/>
<keyword evidence="3" id="KW-1185">Reference proteome</keyword>
<gene>
    <name evidence="2" type="ORF">BP01DRAFT_352882</name>
</gene>
<evidence type="ECO:0000313" key="3">
    <source>
        <dbReference type="Proteomes" id="UP000248349"/>
    </source>
</evidence>
<organism evidence="2 3">
    <name type="scientific">Aspergillus saccharolyticus JOP 1030-1</name>
    <dbReference type="NCBI Taxonomy" id="1450539"/>
    <lineage>
        <taxon>Eukaryota</taxon>
        <taxon>Fungi</taxon>
        <taxon>Dikarya</taxon>
        <taxon>Ascomycota</taxon>
        <taxon>Pezizomycotina</taxon>
        <taxon>Eurotiomycetes</taxon>
        <taxon>Eurotiomycetidae</taxon>
        <taxon>Eurotiales</taxon>
        <taxon>Aspergillaceae</taxon>
        <taxon>Aspergillus</taxon>
        <taxon>Aspergillus subgen. Circumdati</taxon>
    </lineage>
</organism>
<sequence>MQPRVSSNVGTAARQATIQVCSASYQRSRGNDRRAYDNSFRQNVQPRALPNARGFRLGTVQQHRPTIVQIAEPMPLSTTPEIYRSHGASFSESPQKMPSGLTQDPYSPIFVSGYRNLAHSNEDPFFDPVPTRGRSAFEPRSAIPSTPFPQNVQVASRDGASTGPSIGRLMGPPELPSTSIRPPWMRQPALLDFYWEDHDVSSFPTPTAGHEAITDLNSRDPMNMPSPTVIALARRSEEARRGKRPVQEEPRSLMFSMARYDCPNDDVSSPAYARANSVPSKVAQFEGGPMHGREPKRPRHVRFMDDATIVPCSPGSTVNSNGVGIGFMSPPVDVGARQAVEERDEARDEAARSPLIQNENGAANSVGVLPNGRR</sequence>
<dbReference type="RefSeq" id="XP_025435390.1">
    <property type="nucleotide sequence ID" value="XM_025574039.1"/>
</dbReference>
<name>A0A319ACN5_9EURO</name>
<feature type="region of interest" description="Disordered" evidence="1">
    <location>
        <begin position="133"/>
        <end position="181"/>
    </location>
</feature>